<keyword evidence="7" id="KW-1185">Reference proteome</keyword>
<evidence type="ECO:0000256" key="1">
    <source>
        <dbReference type="ARBA" id="ARBA00023015"/>
    </source>
</evidence>
<dbReference type="PANTHER" id="PTHR30055:SF234">
    <property type="entry name" value="HTH-TYPE TRANSCRIPTIONAL REGULATOR BETI"/>
    <property type="match status" value="1"/>
</dbReference>
<evidence type="ECO:0000256" key="4">
    <source>
        <dbReference type="PROSITE-ProRule" id="PRU00335"/>
    </source>
</evidence>
<name>A0AAQ3LGM6_9BACT</name>
<dbReference type="AlphaFoldDB" id="A0AAQ3LGM6"/>
<reference evidence="6 7" key="1">
    <citation type="submission" date="2023-10" db="EMBL/GenBank/DDBJ databases">
        <title>Rubellicoccus peritrichatus gen. nov., sp. nov., isolated from an algae of coral reef tank.</title>
        <authorList>
            <person name="Luo J."/>
        </authorList>
    </citation>
    <scope>NUCLEOTIDE SEQUENCE [LARGE SCALE GENOMIC DNA]</scope>
    <source>
        <strain evidence="6 7">CR14</strain>
    </source>
</reference>
<dbReference type="RefSeq" id="WP_317834263.1">
    <property type="nucleotide sequence ID" value="NZ_CP136920.1"/>
</dbReference>
<dbReference type="Proteomes" id="UP001304300">
    <property type="component" value="Chromosome"/>
</dbReference>
<dbReference type="PANTHER" id="PTHR30055">
    <property type="entry name" value="HTH-TYPE TRANSCRIPTIONAL REGULATOR RUTR"/>
    <property type="match status" value="1"/>
</dbReference>
<feature type="domain" description="HTH tetR-type" evidence="5">
    <location>
        <begin position="1"/>
        <end position="52"/>
    </location>
</feature>
<dbReference type="InterPro" id="IPR009057">
    <property type="entry name" value="Homeodomain-like_sf"/>
</dbReference>
<gene>
    <name evidence="6" type="ORF">RZN69_01665</name>
</gene>
<organism evidence="6 7">
    <name type="scientific">Rubellicoccus peritrichatus</name>
    <dbReference type="NCBI Taxonomy" id="3080537"/>
    <lineage>
        <taxon>Bacteria</taxon>
        <taxon>Pseudomonadati</taxon>
        <taxon>Verrucomicrobiota</taxon>
        <taxon>Opitutia</taxon>
        <taxon>Puniceicoccales</taxon>
        <taxon>Cerasicoccaceae</taxon>
        <taxon>Rubellicoccus</taxon>
    </lineage>
</organism>
<dbReference type="GO" id="GO:0000976">
    <property type="term" value="F:transcription cis-regulatory region binding"/>
    <property type="evidence" value="ECO:0007669"/>
    <property type="project" value="TreeGrafter"/>
</dbReference>
<keyword evidence="3" id="KW-0804">Transcription</keyword>
<sequence length="182" mass="20738">MAEKVFSQKGFVAAGISDVVHGLGISAGALYYHFPSKQALLEGIAERSIKKLCEQMDAWLEDEGLSPGEKMDLFFETISNRRRFKMKLARIDFGKAREDVHANEMVVQTGLEPISERLALFIEQGNATKEFKVQYPLSTAIIIFLMLTEFIHRSNRLEKILPNDEIESSMRNSINQLLMRKQ</sequence>
<dbReference type="Pfam" id="PF00440">
    <property type="entry name" value="TetR_N"/>
    <property type="match status" value="1"/>
</dbReference>
<dbReference type="PROSITE" id="PS50977">
    <property type="entry name" value="HTH_TETR_2"/>
    <property type="match status" value="1"/>
</dbReference>
<dbReference type="Gene3D" id="1.10.357.10">
    <property type="entry name" value="Tetracycline Repressor, domain 2"/>
    <property type="match status" value="1"/>
</dbReference>
<evidence type="ECO:0000256" key="3">
    <source>
        <dbReference type="ARBA" id="ARBA00023163"/>
    </source>
</evidence>
<evidence type="ECO:0000259" key="5">
    <source>
        <dbReference type="PROSITE" id="PS50977"/>
    </source>
</evidence>
<dbReference type="GO" id="GO:0003700">
    <property type="term" value="F:DNA-binding transcription factor activity"/>
    <property type="evidence" value="ECO:0007669"/>
    <property type="project" value="TreeGrafter"/>
</dbReference>
<dbReference type="SUPFAM" id="SSF46689">
    <property type="entry name" value="Homeodomain-like"/>
    <property type="match status" value="1"/>
</dbReference>
<dbReference type="InterPro" id="IPR001647">
    <property type="entry name" value="HTH_TetR"/>
</dbReference>
<evidence type="ECO:0000313" key="6">
    <source>
        <dbReference type="EMBL" id="WOO41779.1"/>
    </source>
</evidence>
<feature type="DNA-binding region" description="H-T-H motif" evidence="4">
    <location>
        <begin position="15"/>
        <end position="34"/>
    </location>
</feature>
<evidence type="ECO:0000313" key="7">
    <source>
        <dbReference type="Proteomes" id="UP001304300"/>
    </source>
</evidence>
<proteinExistence type="predicted"/>
<keyword evidence="2 4" id="KW-0238">DNA-binding</keyword>
<keyword evidence="1" id="KW-0805">Transcription regulation</keyword>
<protein>
    <submittedName>
        <fullName evidence="6">TetR/AcrR family transcriptional regulator</fullName>
    </submittedName>
</protein>
<evidence type="ECO:0000256" key="2">
    <source>
        <dbReference type="ARBA" id="ARBA00023125"/>
    </source>
</evidence>
<dbReference type="KEGG" id="puo:RZN69_01665"/>
<accession>A0AAQ3LGM6</accession>
<dbReference type="EMBL" id="CP136920">
    <property type="protein sequence ID" value="WOO41779.1"/>
    <property type="molecule type" value="Genomic_DNA"/>
</dbReference>
<dbReference type="InterPro" id="IPR050109">
    <property type="entry name" value="HTH-type_TetR-like_transc_reg"/>
</dbReference>